<keyword evidence="7" id="KW-0227">DNA damage</keyword>
<dbReference type="InterPro" id="IPR011545">
    <property type="entry name" value="DEAD/DEAH_box_helicase_dom"/>
</dbReference>
<dbReference type="SMART" id="SM00490">
    <property type="entry name" value="HELICc"/>
    <property type="match status" value="1"/>
</dbReference>
<feature type="domain" description="Helicase C-terminal" evidence="24">
    <location>
        <begin position="555"/>
        <end position="712"/>
    </location>
</feature>
<dbReference type="GO" id="GO:0016818">
    <property type="term" value="F:hydrolase activity, acting on acid anhydrides, in phosphorus-containing anhydrides"/>
    <property type="evidence" value="ECO:0007669"/>
    <property type="project" value="InterPro"/>
</dbReference>
<dbReference type="Gene3D" id="3.40.50.300">
    <property type="entry name" value="P-loop containing nucleotide triphosphate hydrolases"/>
    <property type="match status" value="2"/>
</dbReference>
<dbReference type="GO" id="GO:0009378">
    <property type="term" value="F:four-way junction helicase activity"/>
    <property type="evidence" value="ECO:0007669"/>
    <property type="project" value="TreeGrafter"/>
</dbReference>
<dbReference type="SMART" id="SM00341">
    <property type="entry name" value="HRDC"/>
    <property type="match status" value="1"/>
</dbReference>
<dbReference type="FunFam" id="1.10.150.80:FF:000003">
    <property type="entry name" value="Bloom syndrome RecQ-like helicase"/>
    <property type="match status" value="1"/>
</dbReference>
<keyword evidence="4" id="KW-0235">DNA replication</keyword>
<keyword evidence="8" id="KW-0378">Hydrolase</keyword>
<evidence type="ECO:0000256" key="12">
    <source>
        <dbReference type="ARBA" id="ARBA00023125"/>
    </source>
</evidence>
<dbReference type="GO" id="GO:0005737">
    <property type="term" value="C:cytoplasm"/>
    <property type="evidence" value="ECO:0007669"/>
    <property type="project" value="TreeGrafter"/>
</dbReference>
<keyword evidence="13" id="KW-0234">DNA repair</keyword>
<dbReference type="PROSITE" id="PS00690">
    <property type="entry name" value="DEAH_ATP_HELICASE"/>
    <property type="match status" value="1"/>
</dbReference>
<proteinExistence type="inferred from homology"/>
<evidence type="ECO:0000259" key="24">
    <source>
        <dbReference type="PROSITE" id="PS51194"/>
    </source>
</evidence>
<evidence type="ECO:0000256" key="9">
    <source>
        <dbReference type="ARBA" id="ARBA00022806"/>
    </source>
</evidence>
<dbReference type="InterPro" id="IPR002121">
    <property type="entry name" value="HRDC_dom"/>
</dbReference>
<keyword evidence="9" id="KW-0347">Helicase</keyword>
<evidence type="ECO:0000256" key="7">
    <source>
        <dbReference type="ARBA" id="ARBA00022763"/>
    </source>
</evidence>
<dbReference type="Gene3D" id="1.10.150.80">
    <property type="entry name" value="HRDC domain"/>
    <property type="match status" value="1"/>
</dbReference>
<evidence type="ECO:0000256" key="8">
    <source>
        <dbReference type="ARBA" id="ARBA00022801"/>
    </source>
</evidence>
<feature type="region of interest" description="Disordered" evidence="20">
    <location>
        <begin position="979"/>
        <end position="1007"/>
    </location>
</feature>
<evidence type="ECO:0000256" key="11">
    <source>
        <dbReference type="ARBA" id="ARBA00022840"/>
    </source>
</evidence>
<dbReference type="InterPro" id="IPR001650">
    <property type="entry name" value="Helicase_C-like"/>
</dbReference>
<dbReference type="GO" id="GO:0005634">
    <property type="term" value="C:nucleus"/>
    <property type="evidence" value="ECO:0007669"/>
    <property type="project" value="UniProtKB-SubCell"/>
</dbReference>
<dbReference type="GO" id="GO:0000724">
    <property type="term" value="P:double-strand break repair via homologous recombination"/>
    <property type="evidence" value="ECO:0007669"/>
    <property type="project" value="TreeGrafter"/>
</dbReference>
<dbReference type="InterPro" id="IPR018982">
    <property type="entry name" value="RQC_domain"/>
</dbReference>
<dbReference type="InterPro" id="IPR036390">
    <property type="entry name" value="WH_DNA-bd_sf"/>
</dbReference>
<dbReference type="GO" id="GO:0003677">
    <property type="term" value="F:DNA binding"/>
    <property type="evidence" value="ECO:0007669"/>
    <property type="project" value="UniProtKB-KW"/>
</dbReference>
<accession>A0A669AZJ4</accession>
<keyword evidence="12" id="KW-0238">DNA-binding</keyword>
<dbReference type="GeneTree" id="ENSGT00940000156800"/>
<keyword evidence="21" id="KW-1133">Transmembrane helix</keyword>
<dbReference type="Ensembl" id="ENSONIT00000048178.1">
    <property type="protein sequence ID" value="ENSONIP00000028836.1"/>
    <property type="gene ID" value="ENSONIG00000015193.2"/>
</dbReference>
<dbReference type="GO" id="GO:0000723">
    <property type="term" value="P:telomere maintenance"/>
    <property type="evidence" value="ECO:0007669"/>
    <property type="project" value="TreeGrafter"/>
</dbReference>
<feature type="domain" description="Helicase ATP-binding" evidence="23">
    <location>
        <begin position="365"/>
        <end position="540"/>
    </location>
</feature>
<dbReference type="GO" id="GO:0006260">
    <property type="term" value="P:DNA replication"/>
    <property type="evidence" value="ECO:0007669"/>
    <property type="project" value="UniProtKB-KW"/>
</dbReference>
<dbReference type="SUPFAM" id="SSF47819">
    <property type="entry name" value="HRDC-like"/>
    <property type="match status" value="1"/>
</dbReference>
<dbReference type="InterPro" id="IPR012532">
    <property type="entry name" value="BDHCT"/>
</dbReference>
<keyword evidence="26" id="KW-1185">Reference proteome</keyword>
<dbReference type="InterPro" id="IPR027417">
    <property type="entry name" value="P-loop_NTPase"/>
</dbReference>
<dbReference type="FunFam" id="3.40.50.300:FF:000340">
    <property type="entry name" value="Bloom syndrome, RecQ helicase"/>
    <property type="match status" value="1"/>
</dbReference>
<evidence type="ECO:0000313" key="26">
    <source>
        <dbReference type="Proteomes" id="UP000005207"/>
    </source>
</evidence>
<evidence type="ECO:0000256" key="21">
    <source>
        <dbReference type="SAM" id="Phobius"/>
    </source>
</evidence>
<feature type="region of interest" description="Disordered" evidence="20">
    <location>
        <begin position="132"/>
        <end position="186"/>
    </location>
</feature>
<reference evidence="25" key="2">
    <citation type="submission" date="2025-08" db="UniProtKB">
        <authorList>
            <consortium name="Ensembl"/>
        </authorList>
    </citation>
    <scope>IDENTIFICATION</scope>
</reference>
<dbReference type="GO" id="GO:0043138">
    <property type="term" value="F:3'-5' DNA helicase activity"/>
    <property type="evidence" value="ECO:0007669"/>
    <property type="project" value="UniProtKB-EC"/>
</dbReference>
<evidence type="ECO:0000256" key="15">
    <source>
        <dbReference type="ARBA" id="ARBA00023242"/>
    </source>
</evidence>
<dbReference type="GO" id="GO:0005524">
    <property type="term" value="F:ATP binding"/>
    <property type="evidence" value="ECO:0007669"/>
    <property type="project" value="UniProtKB-KW"/>
</dbReference>
<feature type="domain" description="HRDC" evidence="22">
    <location>
        <begin position="900"/>
        <end position="980"/>
    </location>
</feature>
<dbReference type="InterPro" id="IPR002464">
    <property type="entry name" value="DNA/RNA_helicase_DEAH_CS"/>
</dbReference>
<dbReference type="Gene3D" id="1.10.10.10">
    <property type="entry name" value="Winged helix-like DNA-binding domain superfamily/Winged helix DNA-binding domain"/>
    <property type="match status" value="1"/>
</dbReference>
<dbReference type="Pfam" id="PF08072">
    <property type="entry name" value="BDHCT"/>
    <property type="match status" value="1"/>
</dbReference>
<dbReference type="NCBIfam" id="TIGR00614">
    <property type="entry name" value="recQ_fam"/>
    <property type="match status" value="1"/>
</dbReference>
<comment type="similarity">
    <text evidence="3">Belongs to the helicase family. RecQ subfamily.</text>
</comment>
<dbReference type="PROSITE" id="PS50967">
    <property type="entry name" value="HRDC"/>
    <property type="match status" value="1"/>
</dbReference>
<dbReference type="CDD" id="cd18016">
    <property type="entry name" value="DEXHc_RecQ2_BLM"/>
    <property type="match status" value="1"/>
</dbReference>
<evidence type="ECO:0000256" key="14">
    <source>
        <dbReference type="ARBA" id="ARBA00023235"/>
    </source>
</evidence>
<reference evidence="25" key="3">
    <citation type="submission" date="2025-09" db="UniProtKB">
        <authorList>
            <consortium name="Ensembl"/>
        </authorList>
    </citation>
    <scope>IDENTIFICATION</scope>
</reference>
<keyword evidence="10" id="KW-0862">Zinc</keyword>
<dbReference type="SUPFAM" id="SSF52540">
    <property type="entry name" value="P-loop containing nucleoside triphosphate hydrolases"/>
    <property type="match status" value="2"/>
</dbReference>
<dbReference type="FunFam" id="3.40.50.300:FF:000537">
    <property type="entry name" value="Bloom syndrome RecQ-like helicase"/>
    <property type="match status" value="1"/>
</dbReference>
<name>A0A669AZJ4_ORENI</name>
<dbReference type="Pfam" id="PF00270">
    <property type="entry name" value="DEAD"/>
    <property type="match status" value="1"/>
</dbReference>
<dbReference type="SMART" id="SM00487">
    <property type="entry name" value="DEXDc"/>
    <property type="match status" value="1"/>
</dbReference>
<evidence type="ECO:0000256" key="20">
    <source>
        <dbReference type="SAM" id="MobiDB-lite"/>
    </source>
</evidence>
<keyword evidence="11" id="KW-0067">ATP-binding</keyword>
<dbReference type="GO" id="GO:0005694">
    <property type="term" value="C:chromosome"/>
    <property type="evidence" value="ECO:0007669"/>
    <property type="project" value="TreeGrafter"/>
</dbReference>
<evidence type="ECO:0000256" key="4">
    <source>
        <dbReference type="ARBA" id="ARBA00022705"/>
    </source>
</evidence>
<dbReference type="SMART" id="SM00956">
    <property type="entry name" value="RQC"/>
    <property type="match status" value="1"/>
</dbReference>
<dbReference type="Proteomes" id="UP000005207">
    <property type="component" value="Linkage group LG7"/>
</dbReference>
<comment type="cofactor">
    <cofactor evidence="1">
        <name>Zn(2+)</name>
        <dbReference type="ChEBI" id="CHEBI:29105"/>
    </cofactor>
</comment>
<dbReference type="Pfam" id="PF16124">
    <property type="entry name" value="RecQ_Zn_bind"/>
    <property type="match status" value="1"/>
</dbReference>
<keyword evidence="21" id="KW-0812">Transmembrane</keyword>
<evidence type="ECO:0000256" key="13">
    <source>
        <dbReference type="ARBA" id="ARBA00023204"/>
    </source>
</evidence>
<dbReference type="Pfam" id="PF00271">
    <property type="entry name" value="Helicase_C"/>
    <property type="match status" value="1"/>
</dbReference>
<dbReference type="InterPro" id="IPR014001">
    <property type="entry name" value="Helicase_ATP-bd"/>
</dbReference>
<dbReference type="Pfam" id="PF09382">
    <property type="entry name" value="RQC"/>
    <property type="match status" value="1"/>
</dbReference>
<dbReference type="SUPFAM" id="SSF46785">
    <property type="entry name" value="Winged helix' DNA-binding domain"/>
    <property type="match status" value="1"/>
</dbReference>
<keyword evidence="15" id="KW-0539">Nucleus</keyword>
<evidence type="ECO:0000256" key="5">
    <source>
        <dbReference type="ARBA" id="ARBA00022723"/>
    </source>
</evidence>
<feature type="compositionally biased region" description="Polar residues" evidence="20">
    <location>
        <begin position="992"/>
        <end position="1003"/>
    </location>
</feature>
<feature type="compositionally biased region" description="Low complexity" evidence="20">
    <location>
        <begin position="307"/>
        <end position="317"/>
    </location>
</feature>
<dbReference type="PROSITE" id="PS51194">
    <property type="entry name" value="HELICASE_CTER"/>
    <property type="match status" value="1"/>
</dbReference>
<dbReference type="InterPro" id="IPR010997">
    <property type="entry name" value="HRDC-like_sf"/>
</dbReference>
<keyword evidence="6" id="KW-0547">Nucleotide-binding</keyword>
<dbReference type="InterPro" id="IPR044876">
    <property type="entry name" value="HRDC_dom_sf"/>
</dbReference>
<evidence type="ECO:0000256" key="3">
    <source>
        <dbReference type="ARBA" id="ARBA00005446"/>
    </source>
</evidence>
<dbReference type="AlphaFoldDB" id="A0A669AZJ4"/>
<organism evidence="25 26">
    <name type="scientific">Oreochromis niloticus</name>
    <name type="common">Nile tilapia</name>
    <name type="synonym">Tilapia nilotica</name>
    <dbReference type="NCBI Taxonomy" id="8128"/>
    <lineage>
        <taxon>Eukaryota</taxon>
        <taxon>Metazoa</taxon>
        <taxon>Chordata</taxon>
        <taxon>Craniata</taxon>
        <taxon>Vertebrata</taxon>
        <taxon>Euteleostomi</taxon>
        <taxon>Actinopterygii</taxon>
        <taxon>Neopterygii</taxon>
        <taxon>Teleostei</taxon>
        <taxon>Neoteleostei</taxon>
        <taxon>Acanthomorphata</taxon>
        <taxon>Ovalentaria</taxon>
        <taxon>Cichlomorphae</taxon>
        <taxon>Cichliformes</taxon>
        <taxon>Cichlidae</taxon>
        <taxon>African cichlids</taxon>
        <taxon>Pseudocrenilabrinae</taxon>
        <taxon>Oreochromini</taxon>
        <taxon>Oreochromis</taxon>
    </lineage>
</organism>
<gene>
    <name evidence="25" type="primary">blm</name>
</gene>
<dbReference type="GO" id="GO:0046872">
    <property type="term" value="F:metal ion binding"/>
    <property type="evidence" value="ECO:0007669"/>
    <property type="project" value="UniProtKB-KW"/>
</dbReference>
<keyword evidence="21" id="KW-0472">Membrane</keyword>
<protein>
    <recommendedName>
        <fullName evidence="19">RecQ-like DNA helicase BLM</fullName>
        <ecNumber evidence="17">5.6.2.4</ecNumber>
    </recommendedName>
    <alternativeName>
        <fullName evidence="18">DNA 3'-5' helicase BLM</fullName>
    </alternativeName>
</protein>
<dbReference type="PANTHER" id="PTHR13710:SF153">
    <property type="entry name" value="RECQ-LIKE DNA HELICASE BLM"/>
    <property type="match status" value="1"/>
</dbReference>
<evidence type="ECO:0000256" key="18">
    <source>
        <dbReference type="ARBA" id="ARBA00044542"/>
    </source>
</evidence>
<evidence type="ECO:0000256" key="1">
    <source>
        <dbReference type="ARBA" id="ARBA00001947"/>
    </source>
</evidence>
<dbReference type="CDD" id="cd18794">
    <property type="entry name" value="SF2_C_RecQ"/>
    <property type="match status" value="1"/>
</dbReference>
<evidence type="ECO:0000256" key="6">
    <source>
        <dbReference type="ARBA" id="ARBA00022741"/>
    </source>
</evidence>
<dbReference type="Pfam" id="PF00570">
    <property type="entry name" value="HRDC"/>
    <property type="match status" value="1"/>
</dbReference>
<keyword evidence="5" id="KW-0479">Metal-binding</keyword>
<dbReference type="PANTHER" id="PTHR13710">
    <property type="entry name" value="DNA HELICASE RECQ FAMILY MEMBER"/>
    <property type="match status" value="1"/>
</dbReference>
<evidence type="ECO:0000259" key="23">
    <source>
        <dbReference type="PROSITE" id="PS51192"/>
    </source>
</evidence>
<evidence type="ECO:0000256" key="10">
    <source>
        <dbReference type="ARBA" id="ARBA00022833"/>
    </source>
</evidence>
<evidence type="ECO:0000256" key="19">
    <source>
        <dbReference type="ARBA" id="ARBA00073450"/>
    </source>
</evidence>
<comment type="subcellular location">
    <subcellularLocation>
        <location evidence="2">Nucleus</location>
    </subcellularLocation>
</comment>
<feature type="compositionally biased region" description="Low complexity" evidence="20">
    <location>
        <begin position="138"/>
        <end position="152"/>
    </location>
</feature>
<feature type="transmembrane region" description="Helical" evidence="21">
    <location>
        <begin position="20"/>
        <end position="38"/>
    </location>
</feature>
<dbReference type="PROSITE" id="PS51192">
    <property type="entry name" value="HELICASE_ATP_BIND_1"/>
    <property type="match status" value="1"/>
</dbReference>
<dbReference type="EC" id="5.6.2.4" evidence="17"/>
<dbReference type="InterPro" id="IPR032284">
    <property type="entry name" value="RecQ_Zn-bd"/>
</dbReference>
<evidence type="ECO:0000313" key="25">
    <source>
        <dbReference type="Ensembl" id="ENSONIP00000028836.1"/>
    </source>
</evidence>
<keyword evidence="14" id="KW-0413">Isomerase</keyword>
<evidence type="ECO:0000256" key="2">
    <source>
        <dbReference type="ARBA" id="ARBA00004123"/>
    </source>
</evidence>
<reference evidence="26" key="1">
    <citation type="submission" date="2012-01" db="EMBL/GenBank/DDBJ databases">
        <title>The Genome Sequence of Oreochromis niloticus (Nile Tilapia).</title>
        <authorList>
            <consortium name="Broad Institute Genome Assembly Team"/>
            <consortium name="Broad Institute Sequencing Platform"/>
            <person name="Di Palma F."/>
            <person name="Johnson J."/>
            <person name="Lander E.S."/>
            <person name="Lindblad-Toh K."/>
        </authorList>
    </citation>
    <scope>NUCLEOTIDE SEQUENCE [LARGE SCALE GENOMIC DNA]</scope>
</reference>
<comment type="catalytic activity">
    <reaction evidence="16">
        <text>Couples ATP hydrolysis with the unwinding of duplex DNA by translocating in the 3'-5' direction.</text>
        <dbReference type="EC" id="5.6.2.4"/>
    </reaction>
</comment>
<dbReference type="InterPro" id="IPR004589">
    <property type="entry name" value="DNA_helicase_ATP-dep_RecQ"/>
</dbReference>
<evidence type="ECO:0000256" key="17">
    <source>
        <dbReference type="ARBA" id="ARBA00034808"/>
    </source>
</evidence>
<evidence type="ECO:0000256" key="16">
    <source>
        <dbReference type="ARBA" id="ARBA00034617"/>
    </source>
</evidence>
<feature type="region of interest" description="Disordered" evidence="20">
    <location>
        <begin position="272"/>
        <end position="324"/>
    </location>
</feature>
<dbReference type="InterPro" id="IPR036388">
    <property type="entry name" value="WH-like_DNA-bd_sf"/>
</dbReference>
<sequence>KVKVKAKNKRKFKRDFNMSYIDSACFVVFFFPCIEFFSDEKLFAIMESICALVDSVPEHELIALSCGDELLLKRAQRCVSFVCSFGIIHGVLIKSQYDHNHLLFSCRKRILATGGDCLFRMQQPDSTVISEPSFKETSFSSNGVSSNSSVPVDSKKPPQHRRSSVISVDYDSDDSDSVIDLKPLDNKDSGAIGVETDSICDSPSAHRLTKPSFNISEKSSIDLDGSDLFFSPKESESGVQKKSNNTPTFVAAEDEEMDDFYNDDFDIDDFNDSDIPDYFDEPQTSSAVTTAVKEGGPSKSSWEKKPTTPTSAPKPSTICSPEPTFKNPAHDRFRGFNFPHSQEMMKIFHKRFGLHQFRFNQLEAINAALLGEDAFVLMPTGGGKSLCYQLPACVSLGVTVVVSPLKSLIVDQVQKLTTLDIPATSLSGDKSDSEASRIYMQLSRKDPIIKLLYVTPEKLSASNRLISALQNLYERGLLARFIIDEAHCVSQWGHDFRPDYKKLHELRQKFPNVAMMALTATATPRVQKDILNQLNMSRPQVFTMSFNRTNLKYAVLPKKPKKVDEDCTSWIKKHYPRDSGIVYCLSRNDCDAMAESLQRAGLSALSYHAGLSDSDREYVQSKWINQDGCQVICATIAFGMGIDKPDVRYVIHASLPKSMEGYYQESGRAGRDGEISHCILFYSYTDVQRIKRIISSKEGDRHTKATHYNNLHSMVHFCENVMECRRIQLLAYFGELKFNRNFCKDHPDVSCDNCTKPNQYKMRNVTEDVKKIVRFVQENCEKVGARFGKTANQNRLTLNMLVDIFIGSKAAKVQTGMFGIGAAYSRHNADRLFKKLVLDNVLVEDLYITNGGQAVSYVSAGTKAMNVLSGHMQVEFYETESASTIRKHKAGTAKNVSRREEMVQECLKELLDLCKQLGKAFGLHYYNIFSTATLKKIAEKLSSDPEVLLQIDGVTEDKLDKYGAEVIQVLQKYSEWQLPGRTRGNDEDDTESSTYFRNKSAQGQKRKKAPFFKYSKKKKGCGNTSSSSKGSVECFLTCHHPVGDHICQ</sequence>
<evidence type="ECO:0000259" key="22">
    <source>
        <dbReference type="PROSITE" id="PS50967"/>
    </source>
</evidence>